<dbReference type="AlphaFoldDB" id="A0A1A9Z8H2"/>
<protein>
    <submittedName>
        <fullName evidence="2">Uncharacterized protein</fullName>
    </submittedName>
</protein>
<evidence type="ECO:0000256" key="1">
    <source>
        <dbReference type="SAM" id="MobiDB-lite"/>
    </source>
</evidence>
<feature type="region of interest" description="Disordered" evidence="1">
    <location>
        <begin position="215"/>
        <end position="252"/>
    </location>
</feature>
<proteinExistence type="predicted"/>
<dbReference type="EnsemblMetazoa" id="GPAI006948-RA">
    <property type="protein sequence ID" value="GPAI006948-PA"/>
    <property type="gene ID" value="GPAI006948"/>
</dbReference>
<feature type="compositionally biased region" description="Basic and acidic residues" evidence="1">
    <location>
        <begin position="394"/>
        <end position="410"/>
    </location>
</feature>
<keyword evidence="3" id="KW-1185">Reference proteome</keyword>
<name>A0A1A9Z8H2_GLOPL</name>
<dbReference type="Proteomes" id="UP000092445">
    <property type="component" value="Unassembled WGS sequence"/>
</dbReference>
<feature type="region of interest" description="Disordered" evidence="1">
    <location>
        <begin position="331"/>
        <end position="361"/>
    </location>
</feature>
<reference evidence="2" key="2">
    <citation type="submission" date="2020-05" db="UniProtKB">
        <authorList>
            <consortium name="EnsemblMetazoa"/>
        </authorList>
    </citation>
    <scope>IDENTIFICATION</scope>
    <source>
        <strain evidence="2">IAEA</strain>
    </source>
</reference>
<feature type="compositionally biased region" description="Polar residues" evidence="1">
    <location>
        <begin position="334"/>
        <end position="351"/>
    </location>
</feature>
<dbReference type="STRING" id="7398.A0A1A9Z8H2"/>
<reference evidence="3" key="1">
    <citation type="submission" date="2014-03" db="EMBL/GenBank/DDBJ databases">
        <authorList>
            <person name="Aksoy S."/>
            <person name="Warren W."/>
            <person name="Wilson R.K."/>
        </authorList>
    </citation>
    <scope>NUCLEOTIDE SEQUENCE [LARGE SCALE GENOMIC DNA]</scope>
    <source>
        <strain evidence="3">IAEA</strain>
    </source>
</reference>
<organism evidence="2 3">
    <name type="scientific">Glossina pallidipes</name>
    <name type="common">Tsetse fly</name>
    <dbReference type="NCBI Taxonomy" id="7398"/>
    <lineage>
        <taxon>Eukaryota</taxon>
        <taxon>Metazoa</taxon>
        <taxon>Ecdysozoa</taxon>
        <taxon>Arthropoda</taxon>
        <taxon>Hexapoda</taxon>
        <taxon>Insecta</taxon>
        <taxon>Pterygota</taxon>
        <taxon>Neoptera</taxon>
        <taxon>Endopterygota</taxon>
        <taxon>Diptera</taxon>
        <taxon>Brachycera</taxon>
        <taxon>Muscomorpha</taxon>
        <taxon>Hippoboscoidea</taxon>
        <taxon>Glossinidae</taxon>
        <taxon>Glossina</taxon>
    </lineage>
</organism>
<dbReference type="VEuPathDB" id="VectorBase:GPAI006948"/>
<sequence>MLTLYYVSATFLQSWRINKICQKITEQLAQHASITFYALPNSTNDGFDAFLATSELCSNRSLAKVSQILWLHNNHRGCCLQPLQSIPVTPWITFPKAPGLQPFAFDETPEQVLTSLETKQQEKLRLLVETEIEPSFKSEINKDIVRIENYAVRDEGTPQPCSMLSSHLRKPTRTISKMQPIEWSKHLEDLKSLSVLANQATEYAYNKHRTEAKTGIIKPDLIPQEKRAAKESKPRESPNKISKAEGNEKFEKKSEELRNYLNQDIQLEEHERKSQLIKAEEVKTADTSIMEPKLIGATPEASKEAEIFIKPEAEDLENQIKNLEGPIIVPKAMPTNQSADSSTIVIKSPSKTRAKPTEIKKPGTVDRQRLKLNKASIDPSKKSSELEKIAAAKVAERSKSKSPVGKDAEKSTAGTQVAAIAKTNERAKSISPERPITQKCNDNITTTSDVALTSEVAPSLPGSPSKPIKTANILATTSLIKDTNKRPGLKRHKDNLTECNPKRFNIC</sequence>
<feature type="region of interest" description="Disordered" evidence="1">
    <location>
        <begin position="394"/>
        <end position="415"/>
    </location>
</feature>
<feature type="compositionally biased region" description="Basic and acidic residues" evidence="1">
    <location>
        <begin position="223"/>
        <end position="252"/>
    </location>
</feature>
<accession>A0A1A9Z8H2</accession>
<evidence type="ECO:0000313" key="2">
    <source>
        <dbReference type="EnsemblMetazoa" id="GPAI006948-PA"/>
    </source>
</evidence>
<evidence type="ECO:0000313" key="3">
    <source>
        <dbReference type="Proteomes" id="UP000092445"/>
    </source>
</evidence>